<dbReference type="Pfam" id="PF09818">
    <property type="entry name" value="ABC_ATPase"/>
    <property type="match status" value="1"/>
</dbReference>
<dbReference type="EMBL" id="JACRUO010000001">
    <property type="protein sequence ID" value="MBD3689371.1"/>
    <property type="molecule type" value="Genomic_DNA"/>
</dbReference>
<dbReference type="Pfam" id="PF20446">
    <property type="entry name" value="ABC_N"/>
    <property type="match status" value="1"/>
</dbReference>
<evidence type="ECO:0000313" key="5">
    <source>
        <dbReference type="Proteomes" id="UP000627538"/>
    </source>
</evidence>
<dbReference type="PANTHER" id="PTHR38149:SF1">
    <property type="entry name" value="ATPASE"/>
    <property type="match status" value="1"/>
</dbReference>
<feature type="domain" description="ATPase of the ABC class C-terminal" evidence="1">
    <location>
        <begin position="165"/>
        <end position="426"/>
    </location>
</feature>
<evidence type="ECO:0000313" key="4">
    <source>
        <dbReference type="EMBL" id="MBD3689371.1"/>
    </source>
</evidence>
<feature type="domain" description="ATPase of the ABC class N-terminal" evidence="2">
    <location>
        <begin position="5"/>
        <end position="150"/>
    </location>
</feature>
<dbReference type="InterPro" id="IPR049069">
    <property type="entry name" value="MRB1590-like_C"/>
</dbReference>
<evidence type="ECO:0000259" key="2">
    <source>
        <dbReference type="Pfam" id="PF20446"/>
    </source>
</evidence>
<dbReference type="Pfam" id="PF21117">
    <property type="entry name" value="MRB1590_C"/>
    <property type="match status" value="1"/>
</dbReference>
<comment type="caution">
    <text evidence="4">The sequence shown here is derived from an EMBL/GenBank/DDBJ whole genome shotgun (WGS) entry which is preliminary data.</text>
</comment>
<sequence length="553" mass="59395">MRDADQLISTLHRLDANSYGAYKRLRDDVYDYGDFTLEFTRIQSDPYAPPSGVRVRVPLDVLALPDGLVSTEDERVAAADHIARRFARVIAHTRDIALAPLGQEILERSSCRLDERGLELRFQVHLPARGRRILGHQAARLFDLDVPDAVFAACDFAEAGEDARRALTEHVHCYVDYLTIRATLAERNWVAFVADDAVLARASGISDAPMEGAVAFASPESTRVHLDLPHAGTVTGMGIPAGVTVIVGGGYHGKSTLLAALERAVYAHIPGDGRERCATDPDAMKIRAEDGRAIRGTDISLFIDDLPGGADTSAFSTDNASGSTSQAASIAEAIEAGGRTLLIDEDTSATNLMIRDARMRELVQAEPITPLVDRIRLLSGRGISSVLVMGGSGDYLAHADLVLGLDTYRVSDLTARAHDIAGATPIPGEDRPGALVRDRAGRACPAPRHGKRRTTKAMATRAVVLDRTSIDISAIAQIVDPGQAEAIAWALRRLTEDELAQHATVREAVDAVAARTSANLDSVSEHTAPAFLVAPRRVDIAAALSRYRGLLVR</sequence>
<dbReference type="InterPro" id="IPR046834">
    <property type="entry name" value="ABC_ATPase_C"/>
</dbReference>
<dbReference type="PANTHER" id="PTHR38149">
    <property type="entry name" value="ATPASE"/>
    <property type="match status" value="1"/>
</dbReference>
<gene>
    <name evidence="4" type="ORF">H8R10_03890</name>
</gene>
<reference evidence="4 5" key="1">
    <citation type="submission" date="2020-08" db="EMBL/GenBank/DDBJ databases">
        <title>Winkia gen. nov., sp. nov., isolated from faeces of the Anser albifrons in China.</title>
        <authorList>
            <person name="Liu Q."/>
        </authorList>
    </citation>
    <scope>NUCLEOTIDE SEQUENCE [LARGE SCALE GENOMIC DNA]</scope>
    <source>
        <strain evidence="4 5">C62</strain>
    </source>
</reference>
<dbReference type="RefSeq" id="WP_191071423.1">
    <property type="nucleotide sequence ID" value="NZ_CP060506.1"/>
</dbReference>
<accession>A0A8I0GBS3</accession>
<proteinExistence type="predicted"/>
<name>A0A8I0GBS3_9ACTO</name>
<protein>
    <submittedName>
        <fullName evidence="4">ABC-ATPase domain-containing protein</fullName>
    </submittedName>
</protein>
<dbReference type="AlphaFoldDB" id="A0A8I0GBS3"/>
<keyword evidence="5" id="KW-1185">Reference proteome</keyword>
<dbReference type="InterPro" id="IPR046833">
    <property type="entry name" value="ABC_N"/>
</dbReference>
<evidence type="ECO:0000259" key="3">
    <source>
        <dbReference type="Pfam" id="PF21117"/>
    </source>
</evidence>
<dbReference type="Proteomes" id="UP000627538">
    <property type="component" value="Unassembled WGS sequence"/>
</dbReference>
<evidence type="ECO:0000259" key="1">
    <source>
        <dbReference type="Pfam" id="PF09818"/>
    </source>
</evidence>
<dbReference type="InterPro" id="IPR019195">
    <property type="entry name" value="ABC_ATPase_put"/>
</dbReference>
<organism evidence="4 5">
    <name type="scientific">Nanchangia anserum</name>
    <dbReference type="NCBI Taxonomy" id="2692125"/>
    <lineage>
        <taxon>Bacteria</taxon>
        <taxon>Bacillati</taxon>
        <taxon>Actinomycetota</taxon>
        <taxon>Actinomycetes</taxon>
        <taxon>Actinomycetales</taxon>
        <taxon>Actinomycetaceae</taxon>
        <taxon>Nanchangia</taxon>
    </lineage>
</organism>
<feature type="domain" description="MRB1590-like C-terminal" evidence="3">
    <location>
        <begin position="456"/>
        <end position="552"/>
    </location>
</feature>